<dbReference type="InterPro" id="IPR021720">
    <property type="entry name" value="Malectin_dom"/>
</dbReference>
<keyword evidence="9" id="KW-0119">Carbohydrate metabolism</keyword>
<evidence type="ECO:0000259" key="13">
    <source>
        <dbReference type="Pfam" id="PF11721"/>
    </source>
</evidence>
<accession>A0ABM0GIB5</accession>
<dbReference type="Proteomes" id="UP000694865">
    <property type="component" value="Unplaced"/>
</dbReference>
<feature type="region of interest" description="Disordered" evidence="10">
    <location>
        <begin position="201"/>
        <end position="238"/>
    </location>
</feature>
<evidence type="ECO:0000256" key="1">
    <source>
        <dbReference type="ARBA" id="ARBA00004115"/>
    </source>
</evidence>
<evidence type="ECO:0000256" key="8">
    <source>
        <dbReference type="ARBA" id="ARBA00023180"/>
    </source>
</evidence>
<evidence type="ECO:0000256" key="3">
    <source>
        <dbReference type="ARBA" id="ARBA00022692"/>
    </source>
</evidence>
<organism evidence="14 15">
    <name type="scientific">Saccoglossus kowalevskii</name>
    <name type="common">Acorn worm</name>
    <dbReference type="NCBI Taxonomy" id="10224"/>
    <lineage>
        <taxon>Eukaryota</taxon>
        <taxon>Metazoa</taxon>
        <taxon>Hemichordata</taxon>
        <taxon>Enteropneusta</taxon>
        <taxon>Harrimaniidae</taxon>
        <taxon>Saccoglossus</taxon>
    </lineage>
</organism>
<evidence type="ECO:0000256" key="2">
    <source>
        <dbReference type="ARBA" id="ARBA00009141"/>
    </source>
</evidence>
<comment type="similarity">
    <text evidence="2">Belongs to the malectin family.</text>
</comment>
<keyword evidence="6 11" id="KW-1133">Transmembrane helix</keyword>
<evidence type="ECO:0000256" key="9">
    <source>
        <dbReference type="ARBA" id="ARBA00023277"/>
    </source>
</evidence>
<feature type="compositionally biased region" description="Acidic residues" evidence="10">
    <location>
        <begin position="208"/>
        <end position="220"/>
    </location>
</feature>
<evidence type="ECO:0000313" key="14">
    <source>
        <dbReference type="Proteomes" id="UP000694865"/>
    </source>
</evidence>
<feature type="domain" description="Malectin" evidence="13">
    <location>
        <begin position="27"/>
        <end position="188"/>
    </location>
</feature>
<sequence>MKLLLHIIFSILFILGVAVICDALGEVIWGVNSGGEEHIDSYGIHYQADPLQGIQGIASDFGKSLHISRVPQQDQLLYQTERYDLDSFGYEIPIEEDGDYVLVMKFSEVYFTASNQKVFDIVINEQHTVVPELDIYDKVGRGTAHDEMVPFTITRGKLKVNGEVSTFSGTLNVEFLKGYRDNPKINAMYLMKGTMNDVPKLPPIPGLDLDEEEPEEDLEEDKPMKPKAGRKTSGPKTVDPYAADESSMMFPIVIAIGVFIPTLFCLCRL</sequence>
<evidence type="ECO:0000256" key="10">
    <source>
        <dbReference type="SAM" id="MobiDB-lite"/>
    </source>
</evidence>
<keyword evidence="5" id="KW-0256">Endoplasmic reticulum</keyword>
<comment type="subcellular location">
    <subcellularLocation>
        <location evidence="1">Endoplasmic reticulum membrane</location>
        <topology evidence="1">Single-pass type I membrane protein</topology>
    </subcellularLocation>
</comment>
<dbReference type="Pfam" id="PF11721">
    <property type="entry name" value="Malectin"/>
    <property type="match status" value="1"/>
</dbReference>
<keyword evidence="7 11" id="KW-0472">Membrane</keyword>
<feature type="chain" id="PRO_5047278830" evidence="12">
    <location>
        <begin position="24"/>
        <end position="269"/>
    </location>
</feature>
<evidence type="ECO:0000256" key="4">
    <source>
        <dbReference type="ARBA" id="ARBA00022729"/>
    </source>
</evidence>
<evidence type="ECO:0000256" key="6">
    <source>
        <dbReference type="ARBA" id="ARBA00022989"/>
    </source>
</evidence>
<keyword evidence="3 11" id="KW-0812">Transmembrane</keyword>
<dbReference type="RefSeq" id="XP_002730460.1">
    <property type="nucleotide sequence ID" value="XM_002730414.2"/>
</dbReference>
<dbReference type="PANTHER" id="PTHR13460">
    <property type="match status" value="1"/>
</dbReference>
<keyword evidence="8" id="KW-0325">Glycoprotein</keyword>
<proteinExistence type="inferred from homology"/>
<keyword evidence="4 12" id="KW-0732">Signal</keyword>
<feature type="transmembrane region" description="Helical" evidence="11">
    <location>
        <begin position="248"/>
        <end position="267"/>
    </location>
</feature>
<feature type="signal peptide" evidence="12">
    <location>
        <begin position="1"/>
        <end position="23"/>
    </location>
</feature>
<gene>
    <name evidence="15" type="primary">LOC100369747</name>
</gene>
<evidence type="ECO:0000256" key="11">
    <source>
        <dbReference type="SAM" id="Phobius"/>
    </source>
</evidence>
<evidence type="ECO:0000313" key="15">
    <source>
        <dbReference type="RefSeq" id="XP_002730460.1"/>
    </source>
</evidence>
<reference evidence="15" key="1">
    <citation type="submission" date="2025-08" db="UniProtKB">
        <authorList>
            <consortium name="RefSeq"/>
        </authorList>
    </citation>
    <scope>IDENTIFICATION</scope>
    <source>
        <tissue evidence="15">Testes</tissue>
    </source>
</reference>
<dbReference type="GeneID" id="100369747"/>
<dbReference type="PANTHER" id="PTHR13460:SF0">
    <property type="entry name" value="MALECTIN"/>
    <property type="match status" value="1"/>
</dbReference>
<dbReference type="Gene3D" id="2.60.120.430">
    <property type="entry name" value="Galactose-binding lectin"/>
    <property type="match status" value="1"/>
</dbReference>
<name>A0ABM0GIB5_SACKO</name>
<protein>
    <submittedName>
        <fullName evidence="15">Malectin-B-like</fullName>
    </submittedName>
</protein>
<evidence type="ECO:0000256" key="7">
    <source>
        <dbReference type="ARBA" id="ARBA00023136"/>
    </source>
</evidence>
<evidence type="ECO:0000256" key="5">
    <source>
        <dbReference type="ARBA" id="ARBA00022824"/>
    </source>
</evidence>
<dbReference type="InterPro" id="IPR039155">
    <property type="entry name" value="MLEC"/>
</dbReference>
<evidence type="ECO:0000256" key="12">
    <source>
        <dbReference type="SAM" id="SignalP"/>
    </source>
</evidence>
<keyword evidence="14" id="KW-1185">Reference proteome</keyword>